<evidence type="ECO:0000313" key="2">
    <source>
        <dbReference type="Proteomes" id="UP000810207"/>
    </source>
</evidence>
<keyword evidence="2" id="KW-1185">Reference proteome</keyword>
<organism evidence="1 2">
    <name type="scientific">Paenibacillus xylanexedens</name>
    <dbReference type="NCBI Taxonomy" id="528191"/>
    <lineage>
        <taxon>Bacteria</taxon>
        <taxon>Bacillati</taxon>
        <taxon>Bacillota</taxon>
        <taxon>Bacilli</taxon>
        <taxon>Bacillales</taxon>
        <taxon>Paenibacillaceae</taxon>
        <taxon>Paenibacillus</taxon>
    </lineage>
</organism>
<name>A0ABS4RTL3_PAEXY</name>
<protein>
    <submittedName>
        <fullName evidence="1">Uncharacterized protein</fullName>
    </submittedName>
</protein>
<dbReference type="RefSeq" id="WP_211082935.1">
    <property type="nucleotide sequence ID" value="NZ_JAGIKV010000009.1"/>
</dbReference>
<evidence type="ECO:0000313" key="1">
    <source>
        <dbReference type="EMBL" id="MBP2246216.1"/>
    </source>
</evidence>
<accession>A0ABS4RTL3</accession>
<gene>
    <name evidence="1" type="ORF">J2Z28_002847</name>
</gene>
<proteinExistence type="predicted"/>
<comment type="caution">
    <text evidence="1">The sequence shown here is derived from an EMBL/GenBank/DDBJ whole genome shotgun (WGS) entry which is preliminary data.</text>
</comment>
<reference evidence="1 2" key="1">
    <citation type="submission" date="2021-03" db="EMBL/GenBank/DDBJ databases">
        <title>Genomic Encyclopedia of Type Strains, Phase IV (KMG-IV): sequencing the most valuable type-strain genomes for metagenomic binning, comparative biology and taxonomic classification.</title>
        <authorList>
            <person name="Goeker M."/>
        </authorList>
    </citation>
    <scope>NUCLEOTIDE SEQUENCE [LARGE SCALE GENOMIC DNA]</scope>
    <source>
        <strain evidence="1 2">DSM 21292</strain>
    </source>
</reference>
<dbReference type="Proteomes" id="UP000810207">
    <property type="component" value="Unassembled WGS sequence"/>
</dbReference>
<dbReference type="EMBL" id="JAGIKV010000009">
    <property type="protein sequence ID" value="MBP2246216.1"/>
    <property type="molecule type" value="Genomic_DNA"/>
</dbReference>
<sequence>MDNLTDSQILLGVKQSPKGLSTLGNSSRTEAMNAGKSWAGQGAKDIIDKTTGEIIGYSSADGMRAFRIQFKPKENMVRVNFQENVMIRTERNYNDYNKTWAPKQIRNVHIDILD</sequence>